<dbReference type="AlphaFoldDB" id="A0A0F9DAN9"/>
<feature type="compositionally biased region" description="Basic and acidic residues" evidence="1">
    <location>
        <begin position="143"/>
        <end position="158"/>
    </location>
</feature>
<comment type="caution">
    <text evidence="2">The sequence shown here is derived from an EMBL/GenBank/DDBJ whole genome shotgun (WGS) entry which is preliminary data.</text>
</comment>
<organism evidence="2">
    <name type="scientific">marine sediment metagenome</name>
    <dbReference type="NCBI Taxonomy" id="412755"/>
    <lineage>
        <taxon>unclassified sequences</taxon>
        <taxon>metagenomes</taxon>
        <taxon>ecological metagenomes</taxon>
    </lineage>
</organism>
<protein>
    <submittedName>
        <fullName evidence="2">Uncharacterized protein</fullName>
    </submittedName>
</protein>
<evidence type="ECO:0000256" key="1">
    <source>
        <dbReference type="SAM" id="MobiDB-lite"/>
    </source>
</evidence>
<evidence type="ECO:0000313" key="2">
    <source>
        <dbReference type="EMBL" id="KKL14811.1"/>
    </source>
</evidence>
<sequence>LSAPPTEGPTGPDDVPPIGSLASAPDMGPDAPVPEEPADFAVGARSEERPEAPPPDDQDGEGERPLDEAPPPAELRPMEQLEREAQAMLGRVVGSDGADADPDAVFETRHLLLLVEIQRRKRRLFQQVWRSLGSAKPRVPMQDLRKAMGDAAPRRRDDGGDDGGGHSRG</sequence>
<reference evidence="2" key="1">
    <citation type="journal article" date="2015" name="Nature">
        <title>Complex archaea that bridge the gap between prokaryotes and eukaryotes.</title>
        <authorList>
            <person name="Spang A."/>
            <person name="Saw J.H."/>
            <person name="Jorgensen S.L."/>
            <person name="Zaremba-Niedzwiedzka K."/>
            <person name="Martijn J."/>
            <person name="Lind A.E."/>
            <person name="van Eijk R."/>
            <person name="Schleper C."/>
            <person name="Guy L."/>
            <person name="Ettema T.J."/>
        </authorList>
    </citation>
    <scope>NUCLEOTIDE SEQUENCE</scope>
</reference>
<feature type="region of interest" description="Disordered" evidence="1">
    <location>
        <begin position="1"/>
        <end position="98"/>
    </location>
</feature>
<feature type="non-terminal residue" evidence="2">
    <location>
        <position position="1"/>
    </location>
</feature>
<feature type="region of interest" description="Disordered" evidence="1">
    <location>
        <begin position="139"/>
        <end position="169"/>
    </location>
</feature>
<dbReference type="EMBL" id="LAZR01040308">
    <property type="protein sequence ID" value="KKL14811.1"/>
    <property type="molecule type" value="Genomic_DNA"/>
</dbReference>
<proteinExistence type="predicted"/>
<accession>A0A0F9DAN9</accession>
<gene>
    <name evidence="2" type="ORF">LCGC14_2511910</name>
</gene>
<feature type="compositionally biased region" description="Basic and acidic residues" evidence="1">
    <location>
        <begin position="76"/>
        <end position="85"/>
    </location>
</feature>
<name>A0A0F9DAN9_9ZZZZ</name>